<accession>A0ABW0N5C4</accession>
<dbReference type="InterPro" id="IPR027417">
    <property type="entry name" value="P-loop_NTPase"/>
</dbReference>
<proteinExistence type="predicted"/>
<keyword evidence="1" id="KW-0418">Kinase</keyword>
<keyword evidence="1" id="KW-0808">Transferase</keyword>
<dbReference type="SUPFAM" id="SSF52540">
    <property type="entry name" value="P-loop containing nucleoside triphosphate hydrolases"/>
    <property type="match status" value="1"/>
</dbReference>
<organism evidence="1 2">
    <name type="scientific">Nocardioides caricicola</name>
    <dbReference type="NCBI Taxonomy" id="634770"/>
    <lineage>
        <taxon>Bacteria</taxon>
        <taxon>Bacillati</taxon>
        <taxon>Actinomycetota</taxon>
        <taxon>Actinomycetes</taxon>
        <taxon>Propionibacteriales</taxon>
        <taxon>Nocardioidaceae</taxon>
        <taxon>Nocardioides</taxon>
    </lineage>
</organism>
<dbReference type="PANTHER" id="PTHR10285">
    <property type="entry name" value="URIDINE KINASE"/>
    <property type="match status" value="1"/>
</dbReference>
<keyword evidence="2" id="KW-1185">Reference proteome</keyword>
<dbReference type="NCBIfam" id="NF006743">
    <property type="entry name" value="PRK09270.1-2"/>
    <property type="match status" value="1"/>
</dbReference>
<dbReference type="GO" id="GO:0016301">
    <property type="term" value="F:kinase activity"/>
    <property type="evidence" value="ECO:0007669"/>
    <property type="project" value="UniProtKB-KW"/>
</dbReference>
<name>A0ABW0N5C4_9ACTN</name>
<comment type="caution">
    <text evidence="1">The sequence shown here is derived from an EMBL/GenBank/DDBJ whole genome shotgun (WGS) entry which is preliminary data.</text>
</comment>
<evidence type="ECO:0000313" key="2">
    <source>
        <dbReference type="Proteomes" id="UP001595956"/>
    </source>
</evidence>
<protein>
    <submittedName>
        <fullName evidence="1">Nucleoside/nucleotide kinase family protein</fullName>
    </submittedName>
</protein>
<dbReference type="Gene3D" id="3.40.50.300">
    <property type="entry name" value="P-loop containing nucleotide triphosphate hydrolases"/>
    <property type="match status" value="1"/>
</dbReference>
<sequence>MIPPVPADIRLLGITGSPGVGKSTLAAALGLPVIPMDGFHYADVELERRRLLHSKGSPDTFDAEGYAALLRRVKACEWNVVAPMFDRGLEQPLAGAIPVPATGTVVTEGNYLLLNQPRWSAVRAQLDVVWHLVVDDAVRIERLVARHVAFGKNPAQARAWVARVDEANAARIEEAARRADVVVDLSEWVPPRTPPA</sequence>
<reference evidence="2" key="1">
    <citation type="journal article" date="2019" name="Int. J. Syst. Evol. Microbiol.">
        <title>The Global Catalogue of Microorganisms (GCM) 10K type strain sequencing project: providing services to taxonomists for standard genome sequencing and annotation.</title>
        <authorList>
            <consortium name="The Broad Institute Genomics Platform"/>
            <consortium name="The Broad Institute Genome Sequencing Center for Infectious Disease"/>
            <person name="Wu L."/>
            <person name="Ma J."/>
        </authorList>
    </citation>
    <scope>NUCLEOTIDE SEQUENCE [LARGE SCALE GENOMIC DNA]</scope>
    <source>
        <strain evidence="2">KACC 13778</strain>
    </source>
</reference>
<gene>
    <name evidence="1" type="ORF">ACFPKY_13675</name>
</gene>
<dbReference type="Proteomes" id="UP001595956">
    <property type="component" value="Unassembled WGS sequence"/>
</dbReference>
<dbReference type="RefSeq" id="WP_345179885.1">
    <property type="nucleotide sequence ID" value="NZ_BAABFQ010000007.1"/>
</dbReference>
<evidence type="ECO:0000313" key="1">
    <source>
        <dbReference type="EMBL" id="MFC5494162.1"/>
    </source>
</evidence>
<dbReference type="EMBL" id="JBHSMD010000004">
    <property type="protein sequence ID" value="MFC5494162.1"/>
    <property type="molecule type" value="Genomic_DNA"/>
</dbReference>